<proteinExistence type="predicted"/>
<evidence type="ECO:0000313" key="1">
    <source>
        <dbReference type="EMBL" id="QAU04931.1"/>
    </source>
</evidence>
<accession>A0A410T7R6</accession>
<name>A0A410T7R6_9CAUD</name>
<organism evidence="1 2">
    <name type="scientific">Campylobacter phage CP20</name>
    <dbReference type="NCBI Taxonomy" id="2506428"/>
    <lineage>
        <taxon>Viruses</taxon>
        <taxon>Duplodnaviria</taxon>
        <taxon>Heunggongvirae</taxon>
        <taxon>Uroviricota</taxon>
        <taxon>Caudoviricetes</taxon>
        <taxon>Connertonviridae</taxon>
        <taxon>Firehammervirus</taxon>
        <taxon>Firehammervirus CPt10</taxon>
    </lineage>
</organism>
<reference evidence="1 2" key="1">
    <citation type="submission" date="2019-01" db="EMBL/GenBank/DDBJ databases">
        <title>Complete genome sequence of Campylobacter bacteriophage CP20.</title>
        <authorList>
            <person name="Connerton I.F."/>
        </authorList>
    </citation>
    <scope>NUCLEOTIDE SEQUENCE [LARGE SCALE GENOMIC DNA]</scope>
</reference>
<sequence length="163" mass="19271">MYINKQLTNYLDNYSFSEANKTEAEVCNVRDYRSVDYSSITKYINDSNTINVKINANDFIESVSNRLYNDPNLWDLLMLINNKDALSDMPYDNDRIADMADELIANYFNNPEKPYQGNVTEQLITEYREYLIDLLTQKNYQNMIIKALDPTYLGDFLRLFKYK</sequence>
<protein>
    <submittedName>
        <fullName evidence="1">Uncharacterized protein</fullName>
    </submittedName>
</protein>
<evidence type="ECO:0000313" key="2">
    <source>
        <dbReference type="Proteomes" id="UP000290538"/>
    </source>
</evidence>
<dbReference type="Proteomes" id="UP000290538">
    <property type="component" value="Segment"/>
</dbReference>
<dbReference type="EMBL" id="MK408758">
    <property type="protein sequence ID" value="QAU04931.1"/>
    <property type="molecule type" value="Genomic_DNA"/>
</dbReference>